<organism evidence="2 3">
    <name type="scientific">Vreelandella populi</name>
    <dbReference type="NCBI Taxonomy" id="2498858"/>
    <lineage>
        <taxon>Bacteria</taxon>
        <taxon>Pseudomonadati</taxon>
        <taxon>Pseudomonadota</taxon>
        <taxon>Gammaproteobacteria</taxon>
        <taxon>Oceanospirillales</taxon>
        <taxon>Halomonadaceae</taxon>
        <taxon>Vreelandella</taxon>
    </lineage>
</organism>
<protein>
    <submittedName>
        <fullName evidence="2">HNH endonuclease</fullName>
    </submittedName>
</protein>
<gene>
    <name evidence="2" type="ORF">ELY37_03010</name>
</gene>
<comment type="caution">
    <text evidence="2">The sequence shown here is derived from an EMBL/GenBank/DDBJ whole genome shotgun (WGS) entry which is preliminary data.</text>
</comment>
<reference evidence="2 3" key="1">
    <citation type="submission" date="2018-12" db="EMBL/GenBank/DDBJ databases">
        <title>three novel Halomonas strain isolated from plants.</title>
        <authorList>
            <person name="Sun C."/>
        </authorList>
    </citation>
    <scope>NUCLEOTIDE SEQUENCE [LARGE SCALE GENOMIC DNA]</scope>
    <source>
        <strain evidence="2 3">RC</strain>
    </source>
</reference>
<dbReference type="SUPFAM" id="SSF54060">
    <property type="entry name" value="His-Me finger endonucleases"/>
    <property type="match status" value="1"/>
</dbReference>
<dbReference type="Proteomes" id="UP000286912">
    <property type="component" value="Unassembled WGS sequence"/>
</dbReference>
<keyword evidence="2" id="KW-0255">Endonuclease</keyword>
<sequence>MEITPLVLRQLLDYDKFSGHLTWRERPPELFSTVGSFKTWNARFSGKRAGRVQTKDNSYRRRTVDVFGKGFLEHRLIWMLVTGHHPPEEIDHINGDGTDNRWENLRASSREENCHNMAMNTRNTSGVTGVGWNKRQKNWSAYCHLKGKYYSLGNFQEIDVAAMEVMEFRAEHGFSARHGL</sequence>
<dbReference type="RefSeq" id="WP_126981500.1">
    <property type="nucleotide sequence ID" value="NZ_RZHD01000003.1"/>
</dbReference>
<proteinExistence type="predicted"/>
<dbReference type="Gene3D" id="3.90.75.20">
    <property type="match status" value="1"/>
</dbReference>
<accession>A0A3S0Z0U4</accession>
<evidence type="ECO:0000313" key="2">
    <source>
        <dbReference type="EMBL" id="RUR48836.1"/>
    </source>
</evidence>
<dbReference type="Pfam" id="PF13392">
    <property type="entry name" value="HNH_3"/>
    <property type="match status" value="1"/>
</dbReference>
<dbReference type="InterPro" id="IPR044925">
    <property type="entry name" value="His-Me_finger_sf"/>
</dbReference>
<keyword evidence="2" id="KW-0378">Hydrolase</keyword>
<feature type="domain" description="HNH nuclease" evidence="1">
    <location>
        <begin position="74"/>
        <end position="113"/>
    </location>
</feature>
<dbReference type="EMBL" id="RZHD01000003">
    <property type="protein sequence ID" value="RUR48836.1"/>
    <property type="molecule type" value="Genomic_DNA"/>
</dbReference>
<dbReference type="AlphaFoldDB" id="A0A3S0Z0U4"/>
<dbReference type="OrthoDB" id="388551at2"/>
<keyword evidence="2" id="KW-0540">Nuclease</keyword>
<evidence type="ECO:0000313" key="3">
    <source>
        <dbReference type="Proteomes" id="UP000286912"/>
    </source>
</evidence>
<evidence type="ECO:0000259" key="1">
    <source>
        <dbReference type="Pfam" id="PF13392"/>
    </source>
</evidence>
<dbReference type="InterPro" id="IPR003615">
    <property type="entry name" value="HNH_nuc"/>
</dbReference>
<dbReference type="GO" id="GO:0004519">
    <property type="term" value="F:endonuclease activity"/>
    <property type="evidence" value="ECO:0007669"/>
    <property type="project" value="UniProtKB-KW"/>
</dbReference>
<name>A0A3S0Z0U4_9GAMM</name>
<keyword evidence="3" id="KW-1185">Reference proteome</keyword>